<evidence type="ECO:0000256" key="1">
    <source>
        <dbReference type="ARBA" id="ARBA00004308"/>
    </source>
</evidence>
<dbReference type="Pfam" id="PF11916">
    <property type="entry name" value="Vac14_Fig4_bd"/>
    <property type="match status" value="1"/>
</dbReference>
<name>A0A4S2LCJ3_OPIFE</name>
<keyword evidence="4" id="KW-0677">Repeat</keyword>
<evidence type="ECO:0000313" key="11">
    <source>
        <dbReference type="EMBL" id="TGZ61152.1"/>
    </source>
</evidence>
<keyword evidence="5" id="KW-0472">Membrane</keyword>
<dbReference type="STRING" id="147828.A0A4S2LCJ3"/>
<comment type="caution">
    <text evidence="11">The sequence shown here is derived from an EMBL/GenBank/DDBJ whole genome shotgun (WGS) entry which is preliminary data.</text>
</comment>
<dbReference type="InterPro" id="IPR016024">
    <property type="entry name" value="ARM-type_fold"/>
</dbReference>
<dbReference type="GO" id="GO:0006661">
    <property type="term" value="P:phosphatidylinositol biosynthetic process"/>
    <property type="evidence" value="ECO:0007669"/>
    <property type="project" value="InterPro"/>
</dbReference>
<comment type="similarity">
    <text evidence="2">Belongs to the VAC14 family.</text>
</comment>
<dbReference type="Gene3D" id="1.25.10.10">
    <property type="entry name" value="Leucine-rich Repeat Variant"/>
    <property type="match status" value="2"/>
</dbReference>
<accession>A0A4S2LCJ3</accession>
<dbReference type="EMBL" id="SJOL01008084">
    <property type="protein sequence ID" value="TGZ61152.1"/>
    <property type="molecule type" value="Genomic_DNA"/>
</dbReference>
<protein>
    <recommendedName>
        <fullName evidence="3">Protein VAC14 homolog</fullName>
    </recommendedName>
</protein>
<dbReference type="Pfam" id="PF12755">
    <property type="entry name" value="Vac14_Fab1_bd"/>
    <property type="match status" value="1"/>
</dbReference>
<dbReference type="OrthoDB" id="5574975at2759"/>
<reference evidence="11 12" key="1">
    <citation type="journal article" date="2019" name="BMC Genomics">
        <title>New insights from Opisthorchis felineus genome: update on genomics of the epidemiologically important liver flukes.</title>
        <authorList>
            <person name="Ershov N.I."/>
            <person name="Mordvinov V.A."/>
            <person name="Prokhortchouk E.B."/>
            <person name="Pakharukova M.Y."/>
            <person name="Gunbin K.V."/>
            <person name="Ustyantsev K."/>
            <person name="Genaev M.A."/>
            <person name="Blinov A.G."/>
            <person name="Mazur A."/>
            <person name="Boulygina E."/>
            <person name="Tsygankova S."/>
            <person name="Khrameeva E."/>
            <person name="Chekanov N."/>
            <person name="Fan G."/>
            <person name="Xiao A."/>
            <person name="Zhang H."/>
            <person name="Xu X."/>
            <person name="Yang H."/>
            <person name="Solovyev V."/>
            <person name="Lee S.M."/>
            <person name="Liu X."/>
            <person name="Afonnikov D.A."/>
            <person name="Skryabin K.G."/>
        </authorList>
    </citation>
    <scope>NUCLEOTIDE SEQUENCE [LARGE SCALE GENOMIC DNA]</scope>
    <source>
        <strain evidence="11">AK-0245</strain>
        <tissue evidence="11">Whole organism</tissue>
    </source>
</reference>
<gene>
    <name evidence="11" type="ORF">CRM22_008137</name>
</gene>
<dbReference type="InterPro" id="IPR026825">
    <property type="entry name" value="Vac14"/>
</dbReference>
<proteinExistence type="inferred from homology"/>
<feature type="domain" description="Vacuolar protein 14 C-terminal Fig4-binding" evidence="10">
    <location>
        <begin position="660"/>
        <end position="837"/>
    </location>
</feature>
<evidence type="ECO:0000313" key="12">
    <source>
        <dbReference type="Proteomes" id="UP000308267"/>
    </source>
</evidence>
<evidence type="ECO:0000256" key="2">
    <source>
        <dbReference type="ARBA" id="ARBA00010225"/>
    </source>
</evidence>
<feature type="compositionally biased region" description="Basic and acidic residues" evidence="9">
    <location>
        <begin position="463"/>
        <end position="473"/>
    </location>
</feature>
<evidence type="ECO:0000259" key="10">
    <source>
        <dbReference type="Pfam" id="PF11916"/>
    </source>
</evidence>
<dbReference type="PANTHER" id="PTHR16023:SF0">
    <property type="entry name" value="PROTEIN VAC14 HOMOLOG"/>
    <property type="match status" value="1"/>
</dbReference>
<dbReference type="Proteomes" id="UP000308267">
    <property type="component" value="Unassembled WGS sequence"/>
</dbReference>
<evidence type="ECO:0000256" key="9">
    <source>
        <dbReference type="SAM" id="MobiDB-lite"/>
    </source>
</evidence>
<feature type="repeat" description="HEAT" evidence="8">
    <location>
        <begin position="144"/>
        <end position="180"/>
    </location>
</feature>
<dbReference type="SUPFAM" id="SSF48371">
    <property type="entry name" value="ARM repeat"/>
    <property type="match status" value="1"/>
</dbReference>
<sequence>MNHEFEHIYRKGSTLTCADSVLFDHSLCIHLSIRDLVWTISLVGHLPLLLTEMDRGYPPLTSSCVKNLVDKLFEKRKLAATEIERITKESFTSEKRGDVVKLIGYFTQDFITSHNPHTRKGGLLGLASVVIGLNQNAAMYYKSIFPPVLRTIHDNDPRVRYYACETLYNVMKITRKETLDLLSEVFDAISRGVSDPDLSVRQGAVQCDRLLKEIVTEPDFVSYSVIVSLLRERIYTNNPHTRQFIVSWTSTLHAIPGLKISTYLPQLLDGLFRILGDPNPDIRRQCELLLDDLLREIFANPTRIAFDAMINTLIVHCRLSATAFAMNEGGLRSGSPPESSTNNVSAAAAIVMDTSNQSACLMQNASSSGTVNSSVSSGAEQLQQRTALTWIRAFVELDAVHLLPYASGIIGAVLPCFLLYNTAETVRDRRGTLETAVRINETLMNFVNTFKPTNVNETSTPNEGRRLEKKEPSFVKPKPTAEAVSANRDLTQPSQLPLISTDAILDASCRLLDHPALLTRLAALGWIEVLAKVRAKDVLCHVVHFLPLMLNLLADPAAEMVHSAISLIGNLCSNPDAMELLDEQTLDAIGVSEELLRMLVPPSHQTPQPTCRLFRAPKVQYGVAMTPSMDEGTVTEMDSCNIFCVRFLLELVWFFDKNTTLLTQRGDMIITDLCHVLGADVVYRNISAIISYTKELPSAFVLVDTLNRILLTQPGLHDFRNQLRAIHTEDGCHLLDRLYRAWCHNPVALLSLYMLTQNYQQCNRLIKSFGEINMTVETLVEMDQLIQMIESPIFATLRMHLLDKRYSAELRETLYCLLMCLPQTDAFQTLWRRLQCIPPVASLSDWPVVSGHSQPDFKLINSYIQFDALFDYFNEVQRNPVSRQLPQTLETEKSSLERTAQLVDLSLPPSGDRLTDSRTLYTAQTTEDLKGKSSTVASATEYLAQSLFKLGIHLPVVSIDRLAVTTL</sequence>
<dbReference type="PROSITE" id="PS50077">
    <property type="entry name" value="HEAT_REPEAT"/>
    <property type="match status" value="1"/>
</dbReference>
<evidence type="ECO:0000256" key="8">
    <source>
        <dbReference type="PROSITE-ProRule" id="PRU00103"/>
    </source>
</evidence>
<comment type="function">
    <text evidence="6">Scaffold protein component of the PI(3,5)P2 regulatory complex which regulates both the synthesis and turnover of phosphatidylinositol 3,5-bisphosphate (PtdIns(3,5)P2). Pentamerizes into a star-shaped structure and nucleates the assembly of the complex. The pentamer binds a single copy each of PIKFYVE and FIG4 and coordinates both PIKfyve kinase activity and FIG4 phosphatase activity, being required to maintain normal levels of phosphatidylinositol 3-phosphate (PtdIns(3)P) and phosphatidylinositol 5-phosphate (PtdIns(5)P). Plays a role in the biogenesis of endosome carrier vesicles (ECV) / multivesicular bodies (MVB) transport intermediates from early endosomes.</text>
</comment>
<dbReference type="InterPro" id="IPR021133">
    <property type="entry name" value="HEAT_type_2"/>
</dbReference>
<organism evidence="11 12">
    <name type="scientific">Opisthorchis felineus</name>
    <dbReference type="NCBI Taxonomy" id="147828"/>
    <lineage>
        <taxon>Eukaryota</taxon>
        <taxon>Metazoa</taxon>
        <taxon>Spiralia</taxon>
        <taxon>Lophotrochozoa</taxon>
        <taxon>Platyhelminthes</taxon>
        <taxon>Trematoda</taxon>
        <taxon>Digenea</taxon>
        <taxon>Opisthorchiida</taxon>
        <taxon>Opisthorchiata</taxon>
        <taxon>Opisthorchiidae</taxon>
        <taxon>Opisthorchis</taxon>
    </lineage>
</organism>
<evidence type="ECO:0000256" key="7">
    <source>
        <dbReference type="ARBA" id="ARBA00047092"/>
    </source>
</evidence>
<dbReference type="GO" id="GO:0070772">
    <property type="term" value="C:PAS complex"/>
    <property type="evidence" value="ECO:0007669"/>
    <property type="project" value="InterPro"/>
</dbReference>
<feature type="region of interest" description="Disordered" evidence="9">
    <location>
        <begin position="453"/>
        <end position="484"/>
    </location>
</feature>
<dbReference type="AlphaFoldDB" id="A0A4S2LCJ3"/>
<feature type="compositionally biased region" description="Polar residues" evidence="9">
    <location>
        <begin position="453"/>
        <end position="462"/>
    </location>
</feature>
<evidence type="ECO:0000256" key="5">
    <source>
        <dbReference type="ARBA" id="ARBA00023136"/>
    </source>
</evidence>
<dbReference type="InterPro" id="IPR021841">
    <property type="entry name" value="VAC14_Fig4p-bd"/>
</dbReference>
<comment type="subcellular location">
    <subcellularLocation>
        <location evidence="1">Endomembrane system</location>
    </subcellularLocation>
</comment>
<dbReference type="InterPro" id="IPR011989">
    <property type="entry name" value="ARM-like"/>
</dbReference>
<comment type="subunit">
    <text evidence="7">Forms pentamers. Component of the PI(3,5)P2 regulatory complex/PAS complex, at least composed of PIKFYVE, FIG4 and VAC14. VAC14 nucleates the assembly of the complex and serves as a scaffold by pentamerizing into a star-shaped structure, which can bind a single copy each of PIKFYVE and FIG4 and coordinates their activities. Interacts with NOS1.</text>
</comment>
<evidence type="ECO:0000256" key="4">
    <source>
        <dbReference type="ARBA" id="ARBA00022737"/>
    </source>
</evidence>
<dbReference type="PANTHER" id="PTHR16023">
    <property type="entry name" value="TAX1 BINDING PROTEIN-RELATED"/>
    <property type="match status" value="1"/>
</dbReference>
<keyword evidence="12" id="KW-1185">Reference proteome</keyword>
<dbReference type="GO" id="GO:0010008">
    <property type="term" value="C:endosome membrane"/>
    <property type="evidence" value="ECO:0007669"/>
    <property type="project" value="TreeGrafter"/>
</dbReference>
<evidence type="ECO:0000256" key="6">
    <source>
        <dbReference type="ARBA" id="ARBA00045654"/>
    </source>
</evidence>
<evidence type="ECO:0000256" key="3">
    <source>
        <dbReference type="ARBA" id="ARBA00013840"/>
    </source>
</evidence>